<dbReference type="SUPFAM" id="SSF51430">
    <property type="entry name" value="NAD(P)-linked oxidoreductase"/>
    <property type="match status" value="1"/>
</dbReference>
<dbReference type="eggNOG" id="COG1453">
    <property type="taxonomic scope" value="Bacteria"/>
</dbReference>
<reference evidence="2 3" key="1">
    <citation type="submission" date="2012-02" db="EMBL/GenBank/DDBJ databases">
        <title>Complete sequence of chromosome of Singulisphaera acidiphila DSM 18658.</title>
        <authorList>
            <consortium name="US DOE Joint Genome Institute (JGI-PGF)"/>
            <person name="Lucas S."/>
            <person name="Copeland A."/>
            <person name="Lapidus A."/>
            <person name="Glavina del Rio T."/>
            <person name="Dalin E."/>
            <person name="Tice H."/>
            <person name="Bruce D."/>
            <person name="Goodwin L."/>
            <person name="Pitluck S."/>
            <person name="Peters L."/>
            <person name="Ovchinnikova G."/>
            <person name="Chertkov O."/>
            <person name="Kyrpides N."/>
            <person name="Mavromatis K."/>
            <person name="Ivanova N."/>
            <person name="Brettin T."/>
            <person name="Detter J.C."/>
            <person name="Han C."/>
            <person name="Larimer F."/>
            <person name="Land M."/>
            <person name="Hauser L."/>
            <person name="Markowitz V."/>
            <person name="Cheng J.-F."/>
            <person name="Hugenholtz P."/>
            <person name="Woyke T."/>
            <person name="Wu D."/>
            <person name="Tindall B."/>
            <person name="Pomrenke H."/>
            <person name="Brambilla E."/>
            <person name="Klenk H.-P."/>
            <person name="Eisen J.A."/>
        </authorList>
    </citation>
    <scope>NUCLEOTIDE SEQUENCE [LARGE SCALE GENOMIC DNA]</scope>
    <source>
        <strain evidence="3">ATCC BAA-1392 / DSM 18658 / VKM B-2454 / MOB10</strain>
    </source>
</reference>
<dbReference type="InterPro" id="IPR020471">
    <property type="entry name" value="AKR"/>
</dbReference>
<keyword evidence="3" id="KW-1185">Reference proteome</keyword>
<sequence length="412" mass="45524">MANQEATDAGRREFLKIGGLATAAALVPPSTVSAAQQPAADVPKPFPRRKLGKTGVDVTIINQGTWRASGTDRLIRQSYSEGVRCYDTAAAYGSEGNFKRWFAEKPEVRKEIFLVSKTMARNTKQFVDDLDKRLEATGTDHLDLYFWHAMGDHHEEVEFCKSKEFGDAIEAVKKSGKAKFVGFSTHNARRADYIRAAAEGGFIDVIMVQYSPFLDKESPLNKSLDAAHKAGIGLISMKQSAGQFGGARGLKTPLQEAVEKLAPVLKERNLTPFQGLLQAIWTDERIATVCTTMNNTDQLRDNLDAARRFETLKVTELEQLRAAALASAPTFCADCDGRCAEAAGTGARLGDLVRYLTYHEHHGYRSEARRHYRDLTDGERDWSAADLEAAQAACPSRLDFARLLPEVDRHLA</sequence>
<dbReference type="RefSeq" id="WP_015249028.1">
    <property type="nucleotide sequence ID" value="NC_019892.1"/>
</dbReference>
<evidence type="ECO:0000313" key="3">
    <source>
        <dbReference type="Proteomes" id="UP000010798"/>
    </source>
</evidence>
<dbReference type="OrthoDB" id="253560at2"/>
<dbReference type="PRINTS" id="PR00069">
    <property type="entry name" value="ALDKETRDTASE"/>
</dbReference>
<evidence type="ECO:0000313" key="2">
    <source>
        <dbReference type="EMBL" id="AGA29932.1"/>
    </source>
</evidence>
<organism evidence="2 3">
    <name type="scientific">Singulisphaera acidiphila (strain ATCC BAA-1392 / DSM 18658 / VKM B-2454 / MOB10)</name>
    <dbReference type="NCBI Taxonomy" id="886293"/>
    <lineage>
        <taxon>Bacteria</taxon>
        <taxon>Pseudomonadati</taxon>
        <taxon>Planctomycetota</taxon>
        <taxon>Planctomycetia</taxon>
        <taxon>Isosphaerales</taxon>
        <taxon>Isosphaeraceae</taxon>
        <taxon>Singulisphaera</taxon>
    </lineage>
</organism>
<dbReference type="Gene3D" id="3.20.20.100">
    <property type="entry name" value="NADP-dependent oxidoreductase domain"/>
    <property type="match status" value="1"/>
</dbReference>
<name>L0DL21_SINAD</name>
<dbReference type="PANTHER" id="PTHR43312">
    <property type="entry name" value="D-THREO-ALDOSE 1-DEHYDROGENASE"/>
    <property type="match status" value="1"/>
</dbReference>
<evidence type="ECO:0000259" key="1">
    <source>
        <dbReference type="Pfam" id="PF00248"/>
    </source>
</evidence>
<dbReference type="STRING" id="886293.Sinac_5805"/>
<protein>
    <submittedName>
        <fullName evidence="2">Putative oxidoreductase of aldo/keto reductase family</fullName>
    </submittedName>
</protein>
<dbReference type="KEGG" id="saci:Sinac_5805"/>
<feature type="domain" description="NADP-dependent oxidoreductase" evidence="1">
    <location>
        <begin position="73"/>
        <end position="319"/>
    </location>
</feature>
<proteinExistence type="predicted"/>
<dbReference type="EMBL" id="CP003364">
    <property type="protein sequence ID" value="AGA29932.1"/>
    <property type="molecule type" value="Genomic_DNA"/>
</dbReference>
<accession>L0DL21</accession>
<dbReference type="GO" id="GO:0016491">
    <property type="term" value="F:oxidoreductase activity"/>
    <property type="evidence" value="ECO:0007669"/>
    <property type="project" value="InterPro"/>
</dbReference>
<dbReference type="InterPro" id="IPR023210">
    <property type="entry name" value="NADP_OxRdtase_dom"/>
</dbReference>
<dbReference type="Pfam" id="PF00248">
    <property type="entry name" value="Aldo_ket_red"/>
    <property type="match status" value="1"/>
</dbReference>
<dbReference type="PANTHER" id="PTHR43312:SF1">
    <property type="entry name" value="NADP-DEPENDENT OXIDOREDUCTASE DOMAIN-CONTAINING PROTEIN"/>
    <property type="match status" value="1"/>
</dbReference>
<dbReference type="InterPro" id="IPR053135">
    <property type="entry name" value="AKR2_Oxidoreductase"/>
</dbReference>
<dbReference type="InterPro" id="IPR006311">
    <property type="entry name" value="TAT_signal"/>
</dbReference>
<dbReference type="PROSITE" id="PS51318">
    <property type="entry name" value="TAT"/>
    <property type="match status" value="1"/>
</dbReference>
<gene>
    <name evidence="2" type="ordered locus">Sinac_5805</name>
</gene>
<dbReference type="HOGENOM" id="CLU_023205_3_3_0"/>
<dbReference type="Proteomes" id="UP000010798">
    <property type="component" value="Chromosome"/>
</dbReference>
<dbReference type="InterPro" id="IPR036812">
    <property type="entry name" value="NAD(P)_OxRdtase_dom_sf"/>
</dbReference>
<dbReference type="AlphaFoldDB" id="L0DL21"/>